<dbReference type="Pfam" id="PF01636">
    <property type="entry name" value="APH"/>
    <property type="match status" value="1"/>
</dbReference>
<keyword evidence="3" id="KW-0808">Transferase</keyword>
<dbReference type="AlphaFoldDB" id="A0A0A1V4N4"/>
<accession>A0A0A1V4N4</accession>
<name>A0A0A1V4N4_9HYPO</name>
<dbReference type="HOGENOM" id="CLU_059762_0_0_1"/>
<proteinExistence type="predicted"/>
<protein>
    <submittedName>
        <fullName evidence="3">Aminoglycoside 3'-phosphotransferase/choline kinase domain protein</fullName>
    </submittedName>
</protein>
<evidence type="ECO:0000259" key="2">
    <source>
        <dbReference type="Pfam" id="PF01636"/>
    </source>
</evidence>
<evidence type="ECO:0000256" key="1">
    <source>
        <dbReference type="SAM" id="MobiDB-lite"/>
    </source>
</evidence>
<dbReference type="InterPro" id="IPR002575">
    <property type="entry name" value="Aminoglycoside_PTrfase"/>
</dbReference>
<keyword evidence="3" id="KW-0418">Kinase</keyword>
<dbReference type="OrthoDB" id="4177236at2759"/>
<dbReference type="Gene3D" id="3.90.1200.10">
    <property type="match status" value="1"/>
</dbReference>
<feature type="compositionally biased region" description="Basic and acidic residues" evidence="1">
    <location>
        <begin position="1"/>
        <end position="20"/>
    </location>
</feature>
<sequence>MAMNPEREKMLRDASAKENELPNPPRVKCIRITGSNVVALKDTNAARPKPDRPDATKTSATTSRKRSRDLLEQENLGDVAFDNRLRRQHAPLFPLPPPPSHHTTYLTSLLQGWLLRLTLEPKPTKKSVPAVSTHMDQITSVGLLVNELMRRMGLPVLRLPTLNEKCLSASQKYDMARQVRKFVTQLRKTPRQNAQLGSIASGKCSLMLDKHQNNTHWAVRLNPTHSMFIAFLMSSFYATVPSSVGAALAEQLRRESPLVMSHGDICPKNIIVDKSQIIAIMGWDCAGWYPDWWEYVKFFEARTSDKNSDWYEYASEIFCEEFPAELAAYQGVVRCQLP</sequence>
<dbReference type="GO" id="GO:0016301">
    <property type="term" value="F:kinase activity"/>
    <property type="evidence" value="ECO:0007669"/>
    <property type="project" value="UniProtKB-KW"/>
</dbReference>
<evidence type="ECO:0000313" key="3">
    <source>
        <dbReference type="EMBL" id="EXV04591.1"/>
    </source>
</evidence>
<dbReference type="InterPro" id="IPR051678">
    <property type="entry name" value="AGP_Transferase"/>
</dbReference>
<dbReference type="eggNOG" id="ENOG502R9TE">
    <property type="taxonomic scope" value="Eukaryota"/>
</dbReference>
<feature type="region of interest" description="Disordered" evidence="1">
    <location>
        <begin position="1"/>
        <end position="73"/>
    </location>
</feature>
<evidence type="ECO:0000313" key="4">
    <source>
        <dbReference type="Proteomes" id="UP000030151"/>
    </source>
</evidence>
<dbReference type="SUPFAM" id="SSF56112">
    <property type="entry name" value="Protein kinase-like (PK-like)"/>
    <property type="match status" value="1"/>
</dbReference>
<dbReference type="PANTHER" id="PTHR21310">
    <property type="entry name" value="AMINOGLYCOSIDE PHOSPHOTRANSFERASE-RELATED-RELATED"/>
    <property type="match status" value="1"/>
</dbReference>
<dbReference type="Proteomes" id="UP000030151">
    <property type="component" value="Unassembled WGS sequence"/>
</dbReference>
<gene>
    <name evidence="3" type="ORF">X797_002272</name>
</gene>
<reference evidence="3 4" key="1">
    <citation type="submission" date="2014-02" db="EMBL/GenBank/DDBJ databases">
        <title>The genome sequence of the entomopathogenic fungus Metarhizium robertsii ARSEF 2575.</title>
        <authorList>
            <person name="Giuliano Garisto Donzelli B."/>
            <person name="Roe B.A."/>
            <person name="Macmil S.L."/>
            <person name="Krasnoff S.B."/>
            <person name="Gibson D.M."/>
        </authorList>
    </citation>
    <scope>NUCLEOTIDE SEQUENCE [LARGE SCALE GENOMIC DNA]</scope>
    <source>
        <strain evidence="3 4">ARSEF 2575</strain>
    </source>
</reference>
<feature type="domain" description="Aminoglycoside phosphotransferase" evidence="2">
    <location>
        <begin position="246"/>
        <end position="312"/>
    </location>
</feature>
<dbReference type="InterPro" id="IPR011009">
    <property type="entry name" value="Kinase-like_dom_sf"/>
</dbReference>
<comment type="caution">
    <text evidence="3">The sequence shown here is derived from an EMBL/GenBank/DDBJ whole genome shotgun (WGS) entry which is preliminary data.</text>
</comment>
<dbReference type="PANTHER" id="PTHR21310:SF58">
    <property type="entry name" value="AMINOGLYCOSIDE PHOSPHOTRANSFERASE DOMAIN-CONTAINING PROTEIN"/>
    <property type="match status" value="1"/>
</dbReference>
<dbReference type="EMBL" id="JELW01000002">
    <property type="protein sequence ID" value="EXV04591.1"/>
    <property type="molecule type" value="Genomic_DNA"/>
</dbReference>
<organism evidence="3 4">
    <name type="scientific">Metarhizium robertsii</name>
    <dbReference type="NCBI Taxonomy" id="568076"/>
    <lineage>
        <taxon>Eukaryota</taxon>
        <taxon>Fungi</taxon>
        <taxon>Dikarya</taxon>
        <taxon>Ascomycota</taxon>
        <taxon>Pezizomycotina</taxon>
        <taxon>Sordariomycetes</taxon>
        <taxon>Hypocreomycetidae</taxon>
        <taxon>Hypocreales</taxon>
        <taxon>Clavicipitaceae</taxon>
        <taxon>Metarhizium</taxon>
    </lineage>
</organism>